<feature type="transmembrane region" description="Helical" evidence="2">
    <location>
        <begin position="58"/>
        <end position="82"/>
    </location>
</feature>
<gene>
    <name evidence="3" type="ORF">N7G274_004852</name>
</gene>
<keyword evidence="2" id="KW-0472">Membrane</keyword>
<accession>A0ABR4ABB9</accession>
<evidence type="ECO:0000313" key="3">
    <source>
        <dbReference type="EMBL" id="KAL2042363.1"/>
    </source>
</evidence>
<protein>
    <submittedName>
        <fullName evidence="3">Uncharacterized protein</fullName>
    </submittedName>
</protein>
<evidence type="ECO:0000256" key="2">
    <source>
        <dbReference type="SAM" id="Phobius"/>
    </source>
</evidence>
<sequence length="86" mass="9229">MRDEARRNQHQPPRQVELELQNRGERDLESQSSTATGTGKGKAGGKGKGYLGPRSSNCGWWVVVLVGCAVIVAVAFVVAHAITNVK</sequence>
<keyword evidence="4" id="KW-1185">Reference proteome</keyword>
<keyword evidence="2" id="KW-1133">Transmembrane helix</keyword>
<reference evidence="3 4" key="1">
    <citation type="submission" date="2024-09" db="EMBL/GenBank/DDBJ databases">
        <title>Rethinking Asexuality: The Enigmatic Case of Functional Sexual Genes in Lepraria (Stereocaulaceae).</title>
        <authorList>
            <person name="Doellman M."/>
            <person name="Sun Y."/>
            <person name="Barcenas-Pena A."/>
            <person name="Lumbsch H.T."/>
            <person name="Grewe F."/>
        </authorList>
    </citation>
    <scope>NUCLEOTIDE SEQUENCE [LARGE SCALE GENOMIC DNA]</scope>
    <source>
        <strain evidence="3 4">Mercado 3170</strain>
    </source>
</reference>
<dbReference type="EMBL" id="JBEFKJ010000014">
    <property type="protein sequence ID" value="KAL2042363.1"/>
    <property type="molecule type" value="Genomic_DNA"/>
</dbReference>
<name>A0ABR4ABB9_9LECA</name>
<organism evidence="3 4">
    <name type="scientific">Stereocaulon virgatum</name>
    <dbReference type="NCBI Taxonomy" id="373712"/>
    <lineage>
        <taxon>Eukaryota</taxon>
        <taxon>Fungi</taxon>
        <taxon>Dikarya</taxon>
        <taxon>Ascomycota</taxon>
        <taxon>Pezizomycotina</taxon>
        <taxon>Lecanoromycetes</taxon>
        <taxon>OSLEUM clade</taxon>
        <taxon>Lecanoromycetidae</taxon>
        <taxon>Lecanorales</taxon>
        <taxon>Lecanorineae</taxon>
        <taxon>Stereocaulaceae</taxon>
        <taxon>Stereocaulon</taxon>
    </lineage>
</organism>
<evidence type="ECO:0000313" key="4">
    <source>
        <dbReference type="Proteomes" id="UP001590950"/>
    </source>
</evidence>
<evidence type="ECO:0000256" key="1">
    <source>
        <dbReference type="SAM" id="MobiDB-lite"/>
    </source>
</evidence>
<feature type="compositionally biased region" description="Basic and acidic residues" evidence="1">
    <location>
        <begin position="16"/>
        <end position="29"/>
    </location>
</feature>
<proteinExistence type="predicted"/>
<dbReference type="Proteomes" id="UP001590950">
    <property type="component" value="Unassembled WGS sequence"/>
</dbReference>
<comment type="caution">
    <text evidence="3">The sequence shown here is derived from an EMBL/GenBank/DDBJ whole genome shotgun (WGS) entry which is preliminary data.</text>
</comment>
<keyword evidence="2" id="KW-0812">Transmembrane</keyword>
<feature type="compositionally biased region" description="Gly residues" evidence="1">
    <location>
        <begin position="38"/>
        <end position="50"/>
    </location>
</feature>
<feature type="region of interest" description="Disordered" evidence="1">
    <location>
        <begin position="1"/>
        <end position="53"/>
    </location>
</feature>